<dbReference type="InterPro" id="IPR058031">
    <property type="entry name" value="AAA_lid_NorR"/>
</dbReference>
<dbReference type="Gene3D" id="3.40.50.300">
    <property type="entry name" value="P-loop containing nucleotide triphosphate hydrolases"/>
    <property type="match status" value="1"/>
</dbReference>
<evidence type="ECO:0000256" key="1">
    <source>
        <dbReference type="ARBA" id="ARBA00022741"/>
    </source>
</evidence>
<dbReference type="InterPro" id="IPR009057">
    <property type="entry name" value="Homeodomain-like_sf"/>
</dbReference>
<dbReference type="PRINTS" id="PR01590">
    <property type="entry name" value="HTHFIS"/>
</dbReference>
<dbReference type="InterPro" id="IPR000014">
    <property type="entry name" value="PAS"/>
</dbReference>
<dbReference type="Pfam" id="PF00158">
    <property type="entry name" value="Sigma54_activat"/>
    <property type="match status" value="1"/>
</dbReference>
<keyword evidence="3" id="KW-0805">Transcription regulation</keyword>
<dbReference type="Proteomes" id="UP001139150">
    <property type="component" value="Unassembled WGS sequence"/>
</dbReference>
<dbReference type="GO" id="GO:0043565">
    <property type="term" value="F:sequence-specific DNA binding"/>
    <property type="evidence" value="ECO:0007669"/>
    <property type="project" value="InterPro"/>
</dbReference>
<dbReference type="Pfam" id="PF13188">
    <property type="entry name" value="PAS_8"/>
    <property type="match status" value="1"/>
</dbReference>
<dbReference type="GO" id="GO:0005524">
    <property type="term" value="F:ATP binding"/>
    <property type="evidence" value="ECO:0007669"/>
    <property type="project" value="UniProtKB-KW"/>
</dbReference>
<dbReference type="SUPFAM" id="SSF159800">
    <property type="entry name" value="PrpR receptor domain-like"/>
    <property type="match status" value="1"/>
</dbReference>
<accession>A0A9X2CSM0</accession>
<dbReference type="EMBL" id="JAKRYL010000009">
    <property type="protein sequence ID" value="MCL7747540.1"/>
    <property type="molecule type" value="Genomic_DNA"/>
</dbReference>
<keyword evidence="2" id="KW-0067">ATP-binding</keyword>
<dbReference type="Gene3D" id="3.40.50.10660">
    <property type="entry name" value="PrpR receptor domain-like"/>
    <property type="match status" value="1"/>
</dbReference>
<dbReference type="Pfam" id="PF06506">
    <property type="entry name" value="PrpR_N"/>
    <property type="match status" value="1"/>
</dbReference>
<feature type="domain" description="Sigma-54 factor interaction" evidence="6">
    <location>
        <begin position="316"/>
        <end position="510"/>
    </location>
</feature>
<keyword evidence="4" id="KW-0804">Transcription</keyword>
<reference evidence="7" key="1">
    <citation type="submission" date="2022-02" db="EMBL/GenBank/DDBJ databases">
        <title>Halalkalibacter sp. nov. isolated from Lonar Lake, India.</title>
        <authorList>
            <person name="Joshi A."/>
            <person name="Thite S."/>
            <person name="Lodha T."/>
        </authorList>
    </citation>
    <scope>NUCLEOTIDE SEQUENCE</scope>
    <source>
        <strain evidence="7">MEB205</strain>
    </source>
</reference>
<evidence type="ECO:0000256" key="3">
    <source>
        <dbReference type="ARBA" id="ARBA00023015"/>
    </source>
</evidence>
<dbReference type="PANTHER" id="PTHR32071">
    <property type="entry name" value="TRANSCRIPTIONAL REGULATORY PROTEIN"/>
    <property type="match status" value="1"/>
</dbReference>
<dbReference type="Pfam" id="PF25601">
    <property type="entry name" value="AAA_lid_14"/>
    <property type="match status" value="1"/>
</dbReference>
<dbReference type="InterPro" id="IPR010524">
    <property type="entry name" value="Sig_transdc_resp-reg_PrpR_N"/>
</dbReference>
<evidence type="ECO:0000256" key="4">
    <source>
        <dbReference type="ARBA" id="ARBA00023163"/>
    </source>
</evidence>
<dbReference type="SUPFAM" id="SSF52540">
    <property type="entry name" value="P-loop containing nucleoside triphosphate hydrolases"/>
    <property type="match status" value="1"/>
</dbReference>
<dbReference type="InterPro" id="IPR002078">
    <property type="entry name" value="Sigma_54_int"/>
</dbReference>
<feature type="coiled-coil region" evidence="5">
    <location>
        <begin position="173"/>
        <end position="200"/>
    </location>
</feature>
<evidence type="ECO:0000313" key="8">
    <source>
        <dbReference type="Proteomes" id="UP001139150"/>
    </source>
</evidence>
<evidence type="ECO:0000259" key="6">
    <source>
        <dbReference type="PROSITE" id="PS50045"/>
    </source>
</evidence>
<sequence length="582" mass="65970">MGIKILFIAPYRGLKELATVLAKQQADLDIIIEEADLSAAIPIVKAYENKGIKFIISRGGTANLISKYTDIPVIEVKLSGYDILRTLTLIKDYQMKVQMIGFPNICNDVLSVSSLLNIDISYTIVDRKEEVATAVKAAWDQGAQLILGDTITVKTAEGFGLQGMMITTGKESVLEVFDQVKQMNQAMEQIEKDYSLYKELLHSINDGIAIFQEGGEIIYANQVFKQKLFDRNEESSIFNLPEEFLQLISELISKVDEDVISSTIALQGESLYVTAGKFIDRGNEYFYFKIHEINIEEKKSIEVHIGRMPRTSFAQIVTSSHVMRHVLEEARQASAHNDPLVIWGDKGVGKKFLASSIHTEGRWNEGSFVELIIETDSNKVVSEIANFLTMLEKTTVYVTGFEKITIEHQKEIAQLFEKNNQVRVIYSFTDDPKMHKELIKQVKRNHIYVPTLHERIEDLPELIRLFVSIFNAQFGKQIVGIKEDALVSLKSVKWTENVKQLKEVVKELVIRSEGDYIEKLLLDTVPLGKSKGDNGSFIDLTKTLAEIEKQIILTVLEEENMNQTKAAKRLGINRTTLWRKIN</sequence>
<comment type="caution">
    <text evidence="7">The sequence shown here is derived from an EMBL/GenBank/DDBJ whole genome shotgun (WGS) entry which is preliminary data.</text>
</comment>
<dbReference type="Pfam" id="PF02954">
    <property type="entry name" value="HTH_8"/>
    <property type="match status" value="1"/>
</dbReference>
<dbReference type="InterPro" id="IPR002197">
    <property type="entry name" value="HTH_Fis"/>
</dbReference>
<dbReference type="Gene3D" id="1.10.8.60">
    <property type="match status" value="1"/>
</dbReference>
<keyword evidence="1" id="KW-0547">Nucleotide-binding</keyword>
<evidence type="ECO:0000256" key="2">
    <source>
        <dbReference type="ARBA" id="ARBA00022840"/>
    </source>
</evidence>
<proteinExistence type="predicted"/>
<dbReference type="RefSeq" id="WP_250096441.1">
    <property type="nucleotide sequence ID" value="NZ_JAKRYL010000009.1"/>
</dbReference>
<protein>
    <submittedName>
        <fullName evidence="7">PrpR N-terminal domain-containing protein</fullName>
    </submittedName>
</protein>
<dbReference type="Gene3D" id="1.10.10.60">
    <property type="entry name" value="Homeodomain-like"/>
    <property type="match status" value="1"/>
</dbReference>
<dbReference type="Gene3D" id="3.40.50.2300">
    <property type="match status" value="1"/>
</dbReference>
<dbReference type="SUPFAM" id="SSF46689">
    <property type="entry name" value="Homeodomain-like"/>
    <property type="match status" value="1"/>
</dbReference>
<keyword evidence="8" id="KW-1185">Reference proteome</keyword>
<dbReference type="GO" id="GO:0006355">
    <property type="term" value="P:regulation of DNA-templated transcription"/>
    <property type="evidence" value="ECO:0007669"/>
    <property type="project" value="InterPro"/>
</dbReference>
<dbReference type="AlphaFoldDB" id="A0A9X2CSM0"/>
<evidence type="ECO:0000313" key="7">
    <source>
        <dbReference type="EMBL" id="MCL7747540.1"/>
    </source>
</evidence>
<dbReference type="InterPro" id="IPR027417">
    <property type="entry name" value="P-loop_NTPase"/>
</dbReference>
<evidence type="ECO:0000256" key="5">
    <source>
        <dbReference type="SAM" id="Coils"/>
    </source>
</evidence>
<dbReference type="PROSITE" id="PS50045">
    <property type="entry name" value="SIGMA54_INTERACT_4"/>
    <property type="match status" value="1"/>
</dbReference>
<name>A0A9X2CSM0_9BACI</name>
<keyword evidence="5" id="KW-0175">Coiled coil</keyword>
<organism evidence="7 8">
    <name type="scientific">Halalkalibacter alkaliphilus</name>
    <dbReference type="NCBI Taxonomy" id="2917993"/>
    <lineage>
        <taxon>Bacteria</taxon>
        <taxon>Bacillati</taxon>
        <taxon>Bacillota</taxon>
        <taxon>Bacilli</taxon>
        <taxon>Bacillales</taxon>
        <taxon>Bacillaceae</taxon>
        <taxon>Halalkalibacter</taxon>
    </lineage>
</organism>
<dbReference type="GO" id="GO:0000156">
    <property type="term" value="F:phosphorelay response regulator activity"/>
    <property type="evidence" value="ECO:0007669"/>
    <property type="project" value="InterPro"/>
</dbReference>
<gene>
    <name evidence="7" type="ORF">MF646_10460</name>
</gene>